<keyword evidence="3" id="KW-1185">Reference proteome</keyword>
<reference evidence="2" key="1">
    <citation type="journal article" date="2014" name="Int. J. Syst. Evol. Microbiol.">
        <title>Complete genome sequence of Corynebacterium casei LMG S-19264T (=DSM 44701T), isolated from a smear-ripened cheese.</title>
        <authorList>
            <consortium name="US DOE Joint Genome Institute (JGI-PGF)"/>
            <person name="Walter F."/>
            <person name="Albersmeier A."/>
            <person name="Kalinowski J."/>
            <person name="Ruckert C."/>
        </authorList>
    </citation>
    <scope>NUCLEOTIDE SEQUENCE</scope>
    <source>
        <strain evidence="2">JCM 4059</strain>
    </source>
</reference>
<protein>
    <recommendedName>
        <fullName evidence="1">Phosphodiester glycosidase domain-containing protein</fullName>
    </recommendedName>
</protein>
<dbReference type="AlphaFoldDB" id="A0A919AWW9"/>
<dbReference type="PANTHER" id="PTHR40446">
    <property type="entry name" value="N-ACETYLGLUCOSAMINE-1-PHOSPHODIESTER ALPHA-N-ACETYLGLUCOSAMINIDASE"/>
    <property type="match status" value="1"/>
</dbReference>
<evidence type="ECO:0000313" key="3">
    <source>
        <dbReference type="Proteomes" id="UP000638313"/>
    </source>
</evidence>
<gene>
    <name evidence="2" type="ORF">GCM10010218_08520</name>
</gene>
<dbReference type="Pfam" id="PF09992">
    <property type="entry name" value="NAGPA"/>
    <property type="match status" value="1"/>
</dbReference>
<feature type="domain" description="Phosphodiester glycosidase" evidence="1">
    <location>
        <begin position="225"/>
        <end position="399"/>
    </location>
</feature>
<name>A0A919AWW9_9ACTN</name>
<sequence>MTVLTAWVSLVGGGTAWAGAGTGQVAARLGAASRVAPGVTYRTVSWHGGHGTTHGHLLTVDLRDDRVSLDLLYPGAVGARDTVSGMTERQGAVGGVNGDFFNITEVQHPGVRETGAPVGPAVADGHALKAAVPDGQRFGPAMPRGVDTEAVFGVDRDGVARMDRLSLEGSVRTEDDDLPLSGFNQYAIPVDGIGVFTPAWGRVSRKRAVCGTDAHRGAPCSDETYEVTVRRGRVAARSARPGKGPIASGSLVLVGREEGARELRRLAVGDRVSVDRYLRARKARGYDFAIGGFPVLRGGRQLSGLDGRTAAVRTAAGLADRGQRVYLLALDGRAAYRPGLTLTELARLMRAVGSVDAFNLDGGGSSTLVTRSPGSGHAVVRNHPSGGAERAVANGIGVFSGS</sequence>
<accession>A0A919AWW9</accession>
<dbReference type="InterPro" id="IPR018711">
    <property type="entry name" value="NAGPA"/>
</dbReference>
<evidence type="ECO:0000313" key="2">
    <source>
        <dbReference type="EMBL" id="GHF29650.1"/>
    </source>
</evidence>
<dbReference type="EMBL" id="BNBD01000001">
    <property type="protein sequence ID" value="GHF29650.1"/>
    <property type="molecule type" value="Genomic_DNA"/>
</dbReference>
<dbReference type="Proteomes" id="UP000638313">
    <property type="component" value="Unassembled WGS sequence"/>
</dbReference>
<dbReference type="PANTHER" id="PTHR40446:SF2">
    <property type="entry name" value="N-ACETYLGLUCOSAMINE-1-PHOSPHODIESTER ALPHA-N-ACETYLGLUCOSAMINIDASE"/>
    <property type="match status" value="1"/>
</dbReference>
<reference evidence="2" key="2">
    <citation type="submission" date="2020-09" db="EMBL/GenBank/DDBJ databases">
        <authorList>
            <person name="Sun Q."/>
            <person name="Ohkuma M."/>
        </authorList>
    </citation>
    <scope>NUCLEOTIDE SEQUENCE</scope>
    <source>
        <strain evidence="2">JCM 4059</strain>
    </source>
</reference>
<comment type="caution">
    <text evidence="2">The sequence shown here is derived from an EMBL/GenBank/DDBJ whole genome shotgun (WGS) entry which is preliminary data.</text>
</comment>
<evidence type="ECO:0000259" key="1">
    <source>
        <dbReference type="Pfam" id="PF09992"/>
    </source>
</evidence>
<organism evidence="2 3">
    <name type="scientific">Streptomyces mashuensis</name>
    <dbReference type="NCBI Taxonomy" id="33904"/>
    <lineage>
        <taxon>Bacteria</taxon>
        <taxon>Bacillati</taxon>
        <taxon>Actinomycetota</taxon>
        <taxon>Actinomycetes</taxon>
        <taxon>Kitasatosporales</taxon>
        <taxon>Streptomycetaceae</taxon>
        <taxon>Streptomyces</taxon>
    </lineage>
</organism>
<proteinExistence type="predicted"/>